<feature type="domain" description="STAS" evidence="1">
    <location>
        <begin position="5"/>
        <end position="110"/>
    </location>
</feature>
<gene>
    <name evidence="2" type="ORF">MAGMO_0714</name>
</gene>
<evidence type="ECO:0000259" key="1">
    <source>
        <dbReference type="PROSITE" id="PS50801"/>
    </source>
</evidence>
<proteinExistence type="predicted"/>
<dbReference type="InterPro" id="IPR036513">
    <property type="entry name" value="STAS_dom_sf"/>
</dbReference>
<dbReference type="InterPro" id="IPR002645">
    <property type="entry name" value="STAS_dom"/>
</dbReference>
<dbReference type="AlphaFoldDB" id="A0A1S7LEG1"/>
<dbReference type="EMBL" id="LO017727">
    <property type="protein sequence ID" value="CRH04918.1"/>
    <property type="molecule type" value="Genomic_DNA"/>
</dbReference>
<reference evidence="2" key="1">
    <citation type="submission" date="2015-04" db="EMBL/GenBank/DDBJ databases">
        <authorList>
            <person name="Syromyatnikov M.Y."/>
            <person name="Popov V.N."/>
        </authorList>
    </citation>
    <scope>NUCLEOTIDE SEQUENCE</scope>
    <source>
        <strain evidence="2">MO-1</strain>
    </source>
</reference>
<sequence>MAYALSVDLSAEQNQLTITLPSEMGFSAHMEISSCCSDIPSRPKKVVLDLRNVEYLDSSGLGTLLLLRQRFADLLQPMLLVNVSGLVRDEIEMAHFHKIFEVVEPERLPV</sequence>
<evidence type="ECO:0000313" key="2">
    <source>
        <dbReference type="EMBL" id="CRH04918.1"/>
    </source>
</evidence>
<dbReference type="SUPFAM" id="SSF52091">
    <property type="entry name" value="SpoIIaa-like"/>
    <property type="match status" value="1"/>
</dbReference>
<dbReference type="Pfam" id="PF01740">
    <property type="entry name" value="STAS"/>
    <property type="match status" value="1"/>
</dbReference>
<name>A0A1S7LEG1_MAGMO</name>
<dbReference type="PROSITE" id="PS50801">
    <property type="entry name" value="STAS"/>
    <property type="match status" value="1"/>
</dbReference>
<protein>
    <submittedName>
        <fullName evidence="2">Putative Anti-sigma-factor antagonist</fullName>
    </submittedName>
</protein>
<organism evidence="2">
    <name type="scientific">Magnetococcus massalia (strain MO-1)</name>
    <dbReference type="NCBI Taxonomy" id="451514"/>
    <lineage>
        <taxon>Bacteria</taxon>
        <taxon>Pseudomonadati</taxon>
        <taxon>Pseudomonadota</taxon>
        <taxon>Magnetococcia</taxon>
        <taxon>Magnetococcales</taxon>
        <taxon>Magnetococcaceae</taxon>
        <taxon>Magnetococcus</taxon>
    </lineage>
</organism>
<accession>A0A1S7LEG1</accession>
<dbReference type="Gene3D" id="3.30.750.24">
    <property type="entry name" value="STAS domain"/>
    <property type="match status" value="1"/>
</dbReference>